<dbReference type="GO" id="GO:0009055">
    <property type="term" value="F:electron transfer activity"/>
    <property type="evidence" value="ECO:0007669"/>
    <property type="project" value="UniProtKB-UniRule"/>
</dbReference>
<evidence type="ECO:0000313" key="8">
    <source>
        <dbReference type="EMBL" id="SCC60740.1"/>
    </source>
</evidence>
<dbReference type="PANTHER" id="PTHR43741:SF4">
    <property type="entry name" value="FMN-DEPENDENT NADH:QUINONE OXIDOREDUCTASE"/>
    <property type="match status" value="1"/>
</dbReference>
<dbReference type="OrthoDB" id="9805013at2"/>
<protein>
    <recommendedName>
        <fullName evidence="6">FMN dependent NADH:quinone oxidoreductase</fullName>
        <ecNumber evidence="6">1.6.5.-</ecNumber>
    </recommendedName>
    <alternativeName>
        <fullName evidence="6">Azo-dye reductase</fullName>
    </alternativeName>
    <alternativeName>
        <fullName evidence="6">FMN-dependent NADH-azo compound oxidoreductase</fullName>
    </alternativeName>
    <alternativeName>
        <fullName evidence="6">FMN-dependent NADH-azoreductase</fullName>
        <ecNumber evidence="6">1.7.1.17</ecNumber>
    </alternativeName>
</protein>
<evidence type="ECO:0000259" key="7">
    <source>
        <dbReference type="Pfam" id="PF02525"/>
    </source>
</evidence>
<evidence type="ECO:0000256" key="6">
    <source>
        <dbReference type="HAMAP-Rule" id="MF_01216"/>
    </source>
</evidence>
<dbReference type="Proteomes" id="UP000242818">
    <property type="component" value="Unassembled WGS sequence"/>
</dbReference>
<evidence type="ECO:0000313" key="9">
    <source>
        <dbReference type="Proteomes" id="UP000242818"/>
    </source>
</evidence>
<keyword evidence="1 6" id="KW-0285">Flavoprotein</keyword>
<reference evidence="8 9" key="1">
    <citation type="submission" date="2016-08" db="EMBL/GenBank/DDBJ databases">
        <authorList>
            <person name="Seilhamer J.J."/>
        </authorList>
    </citation>
    <scope>NUCLEOTIDE SEQUENCE [LARGE SCALE GENOMIC DNA]</scope>
    <source>
        <strain evidence="8 9">A37T2</strain>
    </source>
</reference>
<dbReference type="RefSeq" id="WP_089715123.1">
    <property type="nucleotide sequence ID" value="NZ_FMAR01000018.1"/>
</dbReference>
<evidence type="ECO:0000256" key="5">
    <source>
        <dbReference type="ARBA" id="ARBA00048542"/>
    </source>
</evidence>
<comment type="function">
    <text evidence="6">Quinone reductase that provides resistance to thiol-specific stress caused by electrophilic quinones.</text>
</comment>
<dbReference type="GO" id="GO:0016652">
    <property type="term" value="F:oxidoreductase activity, acting on NAD(P)H as acceptor"/>
    <property type="evidence" value="ECO:0007669"/>
    <property type="project" value="UniProtKB-UniRule"/>
</dbReference>
<dbReference type="Pfam" id="PF02525">
    <property type="entry name" value="Flavodoxin_2"/>
    <property type="match status" value="1"/>
</dbReference>
<comment type="catalytic activity">
    <reaction evidence="5">
        <text>N,N-dimethyl-1,4-phenylenediamine + anthranilate + 2 NAD(+) = 2-(4-dimethylaminophenyl)diazenylbenzoate + 2 NADH + 2 H(+)</text>
        <dbReference type="Rhea" id="RHEA:55872"/>
        <dbReference type="ChEBI" id="CHEBI:15378"/>
        <dbReference type="ChEBI" id="CHEBI:15783"/>
        <dbReference type="ChEBI" id="CHEBI:16567"/>
        <dbReference type="ChEBI" id="CHEBI:57540"/>
        <dbReference type="ChEBI" id="CHEBI:57945"/>
        <dbReference type="ChEBI" id="CHEBI:71579"/>
        <dbReference type="EC" id="1.7.1.17"/>
    </reaction>
    <physiologicalReaction direction="right-to-left" evidence="5">
        <dbReference type="Rhea" id="RHEA:55874"/>
    </physiologicalReaction>
</comment>
<dbReference type="Gene3D" id="3.40.50.360">
    <property type="match status" value="1"/>
</dbReference>
<feature type="domain" description="Flavodoxin-like fold" evidence="7">
    <location>
        <begin position="3"/>
        <end position="196"/>
    </location>
</feature>
<feature type="binding site" evidence="6">
    <location>
        <begin position="17"/>
        <end position="19"/>
    </location>
    <ligand>
        <name>FMN</name>
        <dbReference type="ChEBI" id="CHEBI:58210"/>
    </ligand>
</feature>
<dbReference type="InterPro" id="IPR050104">
    <property type="entry name" value="FMN-dep_NADH:Q_OxRdtase_AzoR1"/>
</dbReference>
<dbReference type="GO" id="GO:0016655">
    <property type="term" value="F:oxidoreductase activity, acting on NAD(P)H, quinone or similar compound as acceptor"/>
    <property type="evidence" value="ECO:0007669"/>
    <property type="project" value="InterPro"/>
</dbReference>
<evidence type="ECO:0000256" key="3">
    <source>
        <dbReference type="ARBA" id="ARBA00023002"/>
    </source>
</evidence>
<dbReference type="EMBL" id="FMAR01000018">
    <property type="protein sequence ID" value="SCC60740.1"/>
    <property type="molecule type" value="Genomic_DNA"/>
</dbReference>
<dbReference type="InterPro" id="IPR003680">
    <property type="entry name" value="Flavodoxin_fold"/>
</dbReference>
<comment type="catalytic activity">
    <reaction evidence="6">
        <text>2 a quinone + NADH + H(+) = 2 a 1,4-benzosemiquinone + NAD(+)</text>
        <dbReference type="Rhea" id="RHEA:65952"/>
        <dbReference type="ChEBI" id="CHEBI:15378"/>
        <dbReference type="ChEBI" id="CHEBI:57540"/>
        <dbReference type="ChEBI" id="CHEBI:57945"/>
        <dbReference type="ChEBI" id="CHEBI:132124"/>
        <dbReference type="ChEBI" id="CHEBI:134225"/>
    </reaction>
</comment>
<dbReference type="GO" id="GO:0010181">
    <property type="term" value="F:FMN binding"/>
    <property type="evidence" value="ECO:0007669"/>
    <property type="project" value="UniProtKB-UniRule"/>
</dbReference>
<dbReference type="HAMAP" id="MF_01216">
    <property type="entry name" value="Azoreductase_type1"/>
    <property type="match status" value="1"/>
</dbReference>
<accession>A0A1C4FXS8</accession>
<dbReference type="AlphaFoldDB" id="A0A1C4FXS8"/>
<comment type="cofactor">
    <cofactor evidence="6">
        <name>FMN</name>
        <dbReference type="ChEBI" id="CHEBI:58210"/>
    </cofactor>
    <text evidence="6">Binds 1 FMN per subunit.</text>
</comment>
<comment type="similarity">
    <text evidence="6">Belongs to the azoreductase type 1 family.</text>
</comment>
<sequence length="202" mass="21755">MAKKVLRIISSPRGAASLSIQLGNAIVEKIKVAYPASIIKEINLANDPLPHLDGVTISSFFTPAEHLTPEQLAAITYSDKAIAALQEADIIVVDAPMYNFTITSTLKSFLDHIVRRGVTFQATENGIEGLLKNKKVYLAFSASGNYAEGPGQSLDFVIPLLKSIFGWLGMTDVTVFRAEGFRMSGITEADALQKGIDSIVIA</sequence>
<name>A0A1C4FXS8_9BACT</name>
<proteinExistence type="inferred from homology"/>
<dbReference type="SUPFAM" id="SSF52218">
    <property type="entry name" value="Flavoproteins"/>
    <property type="match status" value="1"/>
</dbReference>
<dbReference type="EC" id="1.7.1.17" evidence="6"/>
<dbReference type="InterPro" id="IPR023048">
    <property type="entry name" value="NADH:quinone_OxRdtase_FMN_depd"/>
</dbReference>
<dbReference type="PANTHER" id="PTHR43741">
    <property type="entry name" value="FMN-DEPENDENT NADH-AZOREDUCTASE 1"/>
    <property type="match status" value="1"/>
</dbReference>
<evidence type="ECO:0000256" key="2">
    <source>
        <dbReference type="ARBA" id="ARBA00022643"/>
    </source>
</evidence>
<comment type="function">
    <text evidence="6">Also exhibits azoreductase activity. Catalyzes the reductive cleavage of the azo bond in aromatic azo compounds to the corresponding amines.</text>
</comment>
<feature type="binding site" evidence="6">
    <location>
        <position position="11"/>
    </location>
    <ligand>
        <name>FMN</name>
        <dbReference type="ChEBI" id="CHEBI:58210"/>
    </ligand>
</feature>
<organism evidence="8 9">
    <name type="scientific">Chitinophaga costaii</name>
    <dbReference type="NCBI Taxonomy" id="1335309"/>
    <lineage>
        <taxon>Bacteria</taxon>
        <taxon>Pseudomonadati</taxon>
        <taxon>Bacteroidota</taxon>
        <taxon>Chitinophagia</taxon>
        <taxon>Chitinophagales</taxon>
        <taxon>Chitinophagaceae</taxon>
        <taxon>Chitinophaga</taxon>
    </lineage>
</organism>
<dbReference type="EC" id="1.6.5.-" evidence="6"/>
<evidence type="ECO:0000256" key="4">
    <source>
        <dbReference type="ARBA" id="ARBA00023027"/>
    </source>
</evidence>
<gene>
    <name evidence="6" type="primary">azoR</name>
    <name evidence="8" type="ORF">GA0116948_11826</name>
</gene>
<keyword evidence="9" id="KW-1185">Reference proteome</keyword>
<dbReference type="InterPro" id="IPR029039">
    <property type="entry name" value="Flavoprotein-like_sf"/>
</dbReference>
<keyword evidence="4 6" id="KW-0520">NAD</keyword>
<evidence type="ECO:0000256" key="1">
    <source>
        <dbReference type="ARBA" id="ARBA00022630"/>
    </source>
</evidence>
<keyword evidence="3 6" id="KW-0560">Oxidoreductase</keyword>
<comment type="subunit">
    <text evidence="6">Homodimer.</text>
</comment>
<comment type="caution">
    <text evidence="6">Lacks conserved residue(s) required for the propagation of feature annotation.</text>
</comment>
<keyword evidence="2 6" id="KW-0288">FMN</keyword>
<feature type="binding site" evidence="6">
    <location>
        <begin position="97"/>
        <end position="100"/>
    </location>
    <ligand>
        <name>FMN</name>
        <dbReference type="ChEBI" id="CHEBI:58210"/>
    </ligand>
</feature>